<keyword evidence="9" id="KW-1185">Reference proteome</keyword>
<keyword evidence="4 5" id="KW-0067">ATP-binding</keyword>
<dbReference type="Gene3D" id="1.10.510.10">
    <property type="entry name" value="Transferase(Phosphotransferase) domain 1"/>
    <property type="match status" value="1"/>
</dbReference>
<feature type="domain" description="Protein kinase" evidence="7">
    <location>
        <begin position="85"/>
        <end position="359"/>
    </location>
</feature>
<dbReference type="OrthoDB" id="9783151at2"/>
<comment type="caution">
    <text evidence="8">The sequence shown here is derived from an EMBL/GenBank/DDBJ whole genome shotgun (WGS) entry which is preliminary data.</text>
</comment>
<dbReference type="GO" id="GO:0004674">
    <property type="term" value="F:protein serine/threonine kinase activity"/>
    <property type="evidence" value="ECO:0007669"/>
    <property type="project" value="TreeGrafter"/>
</dbReference>
<protein>
    <submittedName>
        <fullName evidence="8">Serine/threonine-protein kinase</fullName>
    </submittedName>
</protein>
<dbReference type="InterPro" id="IPR000719">
    <property type="entry name" value="Prot_kinase_dom"/>
</dbReference>
<dbReference type="RefSeq" id="WP_158287287.1">
    <property type="nucleotide sequence ID" value="NZ_SLWQ01000001.1"/>
</dbReference>
<dbReference type="Gene3D" id="3.30.200.20">
    <property type="entry name" value="Phosphorylase Kinase, domain 1"/>
    <property type="match status" value="1"/>
</dbReference>
<evidence type="ECO:0000313" key="8">
    <source>
        <dbReference type="EMBL" id="TCO43196.1"/>
    </source>
</evidence>
<evidence type="ECO:0000256" key="1">
    <source>
        <dbReference type="ARBA" id="ARBA00022679"/>
    </source>
</evidence>
<dbReference type="SUPFAM" id="SSF48452">
    <property type="entry name" value="TPR-like"/>
    <property type="match status" value="1"/>
</dbReference>
<keyword evidence="3 8" id="KW-0418">Kinase</keyword>
<dbReference type="AlphaFoldDB" id="A0A4R2IG59"/>
<keyword evidence="6" id="KW-0812">Transmembrane</keyword>
<feature type="binding site" evidence="5">
    <location>
        <position position="116"/>
    </location>
    <ligand>
        <name>ATP</name>
        <dbReference type="ChEBI" id="CHEBI:30616"/>
    </ligand>
</feature>
<evidence type="ECO:0000259" key="7">
    <source>
        <dbReference type="PROSITE" id="PS50011"/>
    </source>
</evidence>
<reference evidence="8 9" key="1">
    <citation type="journal article" date="2015" name="Stand. Genomic Sci.">
        <title>Genomic Encyclopedia of Bacterial and Archaeal Type Strains, Phase III: the genomes of soil and plant-associated and newly described type strains.</title>
        <authorList>
            <person name="Whitman W.B."/>
            <person name="Woyke T."/>
            <person name="Klenk H.P."/>
            <person name="Zhou Y."/>
            <person name="Lilburn T.G."/>
            <person name="Beck B.J."/>
            <person name="De Vos P."/>
            <person name="Vandamme P."/>
            <person name="Eisen J.A."/>
            <person name="Garrity G."/>
            <person name="Hugenholtz P."/>
            <person name="Kyrpides N.C."/>
        </authorList>
    </citation>
    <scope>NUCLEOTIDE SEQUENCE [LARGE SCALE GENOMIC DNA]</scope>
    <source>
        <strain evidence="8 9">A3</strain>
    </source>
</reference>
<gene>
    <name evidence="8" type="ORF">EV148_101615</name>
</gene>
<dbReference type="PROSITE" id="PS50011">
    <property type="entry name" value="PROTEIN_KINASE_DOM"/>
    <property type="match status" value="1"/>
</dbReference>
<dbReference type="SMART" id="SM00220">
    <property type="entry name" value="S_TKc"/>
    <property type="match status" value="1"/>
</dbReference>
<accession>A0A4R2IG59</accession>
<dbReference type="Gene3D" id="1.25.40.10">
    <property type="entry name" value="Tetratricopeptide repeat domain"/>
    <property type="match status" value="1"/>
</dbReference>
<dbReference type="PROSITE" id="PS00107">
    <property type="entry name" value="PROTEIN_KINASE_ATP"/>
    <property type="match status" value="1"/>
</dbReference>
<evidence type="ECO:0000256" key="3">
    <source>
        <dbReference type="ARBA" id="ARBA00022777"/>
    </source>
</evidence>
<evidence type="ECO:0000256" key="2">
    <source>
        <dbReference type="ARBA" id="ARBA00022741"/>
    </source>
</evidence>
<dbReference type="GO" id="GO:0005524">
    <property type="term" value="F:ATP binding"/>
    <property type="evidence" value="ECO:0007669"/>
    <property type="project" value="UniProtKB-UniRule"/>
</dbReference>
<dbReference type="CDD" id="cd14014">
    <property type="entry name" value="STKc_PknB_like"/>
    <property type="match status" value="1"/>
</dbReference>
<keyword evidence="6" id="KW-1133">Transmembrane helix</keyword>
<keyword evidence="6" id="KW-0472">Membrane</keyword>
<dbReference type="InterPro" id="IPR017441">
    <property type="entry name" value="Protein_kinase_ATP_BS"/>
</dbReference>
<keyword evidence="2 5" id="KW-0547">Nucleotide-binding</keyword>
<dbReference type="InterPro" id="IPR011990">
    <property type="entry name" value="TPR-like_helical_dom_sf"/>
</dbReference>
<dbReference type="InterPro" id="IPR011009">
    <property type="entry name" value="Kinase-like_dom_sf"/>
</dbReference>
<name>A0A4R2IG59_9GAMM</name>
<dbReference type="InterPro" id="IPR008271">
    <property type="entry name" value="Ser/Thr_kinase_AS"/>
</dbReference>
<organism evidence="8 9">
    <name type="scientific">Dokdonella fugitiva</name>
    <dbReference type="NCBI Taxonomy" id="328517"/>
    <lineage>
        <taxon>Bacteria</taxon>
        <taxon>Pseudomonadati</taxon>
        <taxon>Pseudomonadota</taxon>
        <taxon>Gammaproteobacteria</taxon>
        <taxon>Lysobacterales</taxon>
        <taxon>Rhodanobacteraceae</taxon>
        <taxon>Dokdonella</taxon>
    </lineage>
</organism>
<dbReference type="Proteomes" id="UP000294862">
    <property type="component" value="Unassembled WGS sequence"/>
</dbReference>
<keyword evidence="1" id="KW-0808">Transferase</keyword>
<dbReference type="PANTHER" id="PTHR43289:SF34">
    <property type="entry name" value="SERINE_THREONINE-PROTEIN KINASE YBDM-RELATED"/>
    <property type="match status" value="1"/>
</dbReference>
<dbReference type="EMBL" id="SLWQ01000001">
    <property type="protein sequence ID" value="TCO43196.1"/>
    <property type="molecule type" value="Genomic_DNA"/>
</dbReference>
<evidence type="ECO:0000256" key="5">
    <source>
        <dbReference type="PROSITE-ProRule" id="PRU10141"/>
    </source>
</evidence>
<evidence type="ECO:0000256" key="6">
    <source>
        <dbReference type="SAM" id="Phobius"/>
    </source>
</evidence>
<evidence type="ECO:0000313" key="9">
    <source>
        <dbReference type="Proteomes" id="UP000294862"/>
    </source>
</evidence>
<feature type="transmembrane region" description="Helical" evidence="6">
    <location>
        <begin position="378"/>
        <end position="400"/>
    </location>
</feature>
<dbReference type="PANTHER" id="PTHR43289">
    <property type="entry name" value="MITOGEN-ACTIVATED PROTEIN KINASE KINASE KINASE 20-RELATED"/>
    <property type="match status" value="1"/>
</dbReference>
<dbReference type="SUPFAM" id="SSF56112">
    <property type="entry name" value="Protein kinase-like (PK-like)"/>
    <property type="match status" value="1"/>
</dbReference>
<dbReference type="PROSITE" id="PS00108">
    <property type="entry name" value="PROTEIN_KINASE_ST"/>
    <property type="match status" value="1"/>
</dbReference>
<proteinExistence type="predicted"/>
<sequence length="989" mass="104853">MDPTSRKLEAIEALLARVLACAPEQRAVLLDQVCGTDPAYRQRMDRLLRLAESGEGFLDRTPLRDGAEVPAGAAPPGVARRVGAYRLVRKLGSGGSAEVWLAERDDGGFAQRAAVKLVRDADAATRARFAIECGILASLEHPGIARLYEADVDARGSAYLVIEYVEGEHLTAYARRHGLPLRERLELFLQVCDAVAYAHTRLVVHRDIKPANILVGADGRVKLLDFGIAKLLDQDGGRNTTQTLHLSPAYAAPEQLTGGHVGTSTDVHALGVTLFELLTGTLPWSVEGAPMTTALRRLAERPLPPPSRHAGAGGVAARALRGDLDAIVRRALRSDAAARYPDARALADDVRRHLAHEPVAARAGATGYHLRRFVRRHWLGLASAGAVFAAMAIALGGIAWQADKARAEARSSAAVQAFLVDLFRHSSSRQADPVKARATTARELLDIGVERIQHELDDAPAHKLALLRLFGDLYGEFALSAAQVPVRRTAVPLSRRVNGGDSRELAADLIALADVSPDDAEQQSSLAEAGAILDRLGDRDSVLRAKLLVTRASSHVTTDMASAANETAGAVAILERMPPSDDLAQALYLQGLVAGYSARMAQAVGPLQRAVDVALASDGAHNPMLSTYYRQLGEAQSYTSRHDAARASLEHAIAQARAFHDENDYDLVRAQTTMAATLLNADRPREALEAALQAKAAAPTADHGIEAMQLRTYALGMASRAAARAGDAASALADAEAAVALARDFDPTGAFLGISLQRLADAQVELGRDADAERALAEATDILTHAGRRPSEASAMLRIRIALDAGRVAGAREQFASLPALDGDALSSLAAALRRDLVEAELELAEGLTVRAITRAADVVARARASELAPFLRSTIADGAVLEARARLLRGDAARARPLLADALAARHALYLPTSPRIAEAALALAEAEFALGLGADARSHLDQAEAIAAQAGLAARWVAALQHMRRLATATATPHALAERAPPRAKPL</sequence>
<dbReference type="Pfam" id="PF00069">
    <property type="entry name" value="Pkinase"/>
    <property type="match status" value="1"/>
</dbReference>
<evidence type="ECO:0000256" key="4">
    <source>
        <dbReference type="ARBA" id="ARBA00022840"/>
    </source>
</evidence>